<dbReference type="InterPro" id="IPR024899">
    <property type="entry name" value="CowN"/>
</dbReference>
<keyword evidence="1 2" id="KW-0535">Nitrogen fixation</keyword>
<dbReference type="HAMAP" id="MF_02117">
    <property type="entry name" value="CowN"/>
    <property type="match status" value="1"/>
</dbReference>
<comment type="caution">
    <text evidence="3">The sequence shown here is derived from an EMBL/GenBank/DDBJ whole genome shotgun (WGS) entry which is preliminary data.</text>
</comment>
<dbReference type="OrthoDB" id="7689335at2"/>
<proteinExistence type="inferred from homology"/>
<gene>
    <name evidence="2" type="primary">cowN</name>
    <name evidence="3" type="ORF">DFR34_1473</name>
</gene>
<evidence type="ECO:0000256" key="2">
    <source>
        <dbReference type="HAMAP-Rule" id="MF_02117"/>
    </source>
</evidence>
<evidence type="ECO:0000313" key="4">
    <source>
        <dbReference type="Proteomes" id="UP000247555"/>
    </source>
</evidence>
<comment type="similarity">
    <text evidence="2">Belongs to the CowN family.</text>
</comment>
<dbReference type="Pfam" id="PF20543">
    <property type="entry name" value="CowN"/>
    <property type="match status" value="1"/>
</dbReference>
<keyword evidence="4" id="KW-1185">Reference proteome</keyword>
<evidence type="ECO:0000256" key="1">
    <source>
        <dbReference type="ARBA" id="ARBA00023231"/>
    </source>
</evidence>
<dbReference type="NCBIfam" id="NF033689">
    <property type="entry name" value="N2Fix_CO_CowN"/>
    <property type="match status" value="1"/>
</dbReference>
<dbReference type="Proteomes" id="UP000247555">
    <property type="component" value="Unassembled WGS sequence"/>
</dbReference>
<protein>
    <recommendedName>
        <fullName evidence="2">N(2)-fixation sustaining protein CowN</fullName>
    </recommendedName>
    <alternativeName>
        <fullName evidence="2">CO weal-nitrogenase</fullName>
    </alternativeName>
</protein>
<reference evidence="3 4" key="1">
    <citation type="submission" date="2018-05" db="EMBL/GenBank/DDBJ databases">
        <title>Genomic Encyclopedia of Type Strains, Phase IV (KMG-IV): sequencing the most valuable type-strain genomes for metagenomic binning, comparative biology and taxonomic classification.</title>
        <authorList>
            <person name="Goeker M."/>
        </authorList>
    </citation>
    <scope>NUCLEOTIDE SEQUENCE [LARGE SCALE GENOMIC DNA]</scope>
    <source>
        <strain evidence="3 4">DSM 29661</strain>
    </source>
</reference>
<accession>A0A318KHV3</accession>
<dbReference type="GO" id="GO:0009399">
    <property type="term" value="P:nitrogen fixation"/>
    <property type="evidence" value="ECO:0007669"/>
    <property type="project" value="UniProtKB-UniRule"/>
</dbReference>
<name>A0A318KHV3_9NEIS</name>
<dbReference type="RefSeq" id="WP_110392269.1">
    <property type="nucleotide sequence ID" value="NZ_QJKI01000047.1"/>
</dbReference>
<evidence type="ECO:0000313" key="3">
    <source>
        <dbReference type="EMBL" id="PXX73390.1"/>
    </source>
</evidence>
<dbReference type="EMBL" id="QJKI01000047">
    <property type="protein sequence ID" value="PXX73390.1"/>
    <property type="molecule type" value="Genomic_DNA"/>
</dbReference>
<comment type="function">
    <text evidence="2">Is required to sustain N(2)-dependent growth in the presence of low levels of carbon monoxide (CO). Probably acts by protecting the N(2) fixation ability of the nitrogenase complex, which is inactivated in the presence of CO.</text>
</comment>
<organism evidence="3 4">
    <name type="scientific">Rivihabitans pingtungensis</name>
    <dbReference type="NCBI Taxonomy" id="1054498"/>
    <lineage>
        <taxon>Bacteria</taxon>
        <taxon>Pseudomonadati</taxon>
        <taxon>Pseudomonadota</taxon>
        <taxon>Betaproteobacteria</taxon>
        <taxon>Neisseriales</taxon>
        <taxon>Aquaspirillaceae</taxon>
        <taxon>Rivihabitans</taxon>
    </lineage>
</organism>
<dbReference type="AlphaFoldDB" id="A0A318KHV3"/>
<sequence>MNSPLPCGCRQAAAPDRYISFKDIDCDGNARRIMDCIAQHIALPERNNAFWEYFMKKREGGSGPRPDDLFLIHSNINQVRELFETWDDQQALEWLLQLEEECC</sequence>